<feature type="chain" id="PRO_5015401470" description="Excalibur calcium-binding domain-containing protein" evidence="2">
    <location>
        <begin position="22"/>
        <end position="263"/>
    </location>
</feature>
<feature type="compositionally biased region" description="Polar residues" evidence="1">
    <location>
        <begin position="47"/>
        <end position="57"/>
    </location>
</feature>
<gene>
    <name evidence="3" type="ORF">DDE23_15190</name>
</gene>
<organism evidence="3 4">
    <name type="scientific">Pararhodobacter aggregans</name>
    <dbReference type="NCBI Taxonomy" id="404875"/>
    <lineage>
        <taxon>Bacteria</taxon>
        <taxon>Pseudomonadati</taxon>
        <taxon>Pseudomonadota</taxon>
        <taxon>Alphaproteobacteria</taxon>
        <taxon>Rhodobacterales</taxon>
        <taxon>Paracoccaceae</taxon>
        <taxon>Pararhodobacter</taxon>
    </lineage>
</organism>
<dbReference type="RefSeq" id="WP_107752610.1">
    <property type="nucleotide sequence ID" value="NZ_QBKF01000008.1"/>
</dbReference>
<feature type="region of interest" description="Disordered" evidence="1">
    <location>
        <begin position="44"/>
        <end position="80"/>
    </location>
</feature>
<evidence type="ECO:0000256" key="1">
    <source>
        <dbReference type="SAM" id="MobiDB-lite"/>
    </source>
</evidence>
<dbReference type="AlphaFoldDB" id="A0A2T7UPA8"/>
<protein>
    <recommendedName>
        <fullName evidence="5">Excalibur calcium-binding domain-containing protein</fullName>
    </recommendedName>
</protein>
<dbReference type="EMBL" id="QDDR01000008">
    <property type="protein sequence ID" value="PVE46497.1"/>
    <property type="molecule type" value="Genomic_DNA"/>
</dbReference>
<dbReference type="OrthoDB" id="7951357at2"/>
<proteinExistence type="predicted"/>
<evidence type="ECO:0000256" key="2">
    <source>
        <dbReference type="SAM" id="SignalP"/>
    </source>
</evidence>
<dbReference type="Proteomes" id="UP000244810">
    <property type="component" value="Unassembled WGS sequence"/>
</dbReference>
<comment type="caution">
    <text evidence="3">The sequence shown here is derived from an EMBL/GenBank/DDBJ whole genome shotgun (WGS) entry which is preliminary data.</text>
</comment>
<feature type="signal peptide" evidence="2">
    <location>
        <begin position="1"/>
        <end position="21"/>
    </location>
</feature>
<name>A0A2T7UPA8_9RHOB</name>
<evidence type="ECO:0008006" key="5">
    <source>
        <dbReference type="Google" id="ProtNLM"/>
    </source>
</evidence>
<keyword evidence="4" id="KW-1185">Reference proteome</keyword>
<reference evidence="3 4" key="1">
    <citation type="journal article" date="2011" name="Syst. Appl. Microbiol.">
        <title>Defluviimonas denitrificans gen. nov., sp. nov., and Pararhodobacter aggregans gen. nov., sp. nov., non-phototrophic Rhodobacteraceae from the biofilter of a marine aquaculture.</title>
        <authorList>
            <person name="Foesel B.U."/>
            <person name="Drake H.L."/>
            <person name="Schramm A."/>
        </authorList>
    </citation>
    <scope>NUCLEOTIDE SEQUENCE [LARGE SCALE GENOMIC DNA]</scope>
    <source>
        <strain evidence="3 4">D1-19</strain>
    </source>
</reference>
<accession>A0A2T7UPA8</accession>
<sequence length="263" mass="27584">MRILALAAPLALLGMAGCAPGPDNLATMTNSGVGFGDYQRYLRDRSTTPASARSSIPYSVPPESRTAAIVPPASMPASAPTTLDAIPQRERPPLSAMASTLPPPQPQAPIATQTLAPAAAAPAPAPAPVAAASATAPRGGVQDQQVYHAGEAQRITPQGAAPQQAPIVTASIPAPSDHGGPNLMAYALSQTQTVGTETYRRINPLRWSRWENACLQYRNQDAAQQAFLEDGGPERDRGNLDPDGDGFACWWDPTPLRQALARR</sequence>
<evidence type="ECO:0000313" key="3">
    <source>
        <dbReference type="EMBL" id="PVE46497.1"/>
    </source>
</evidence>
<keyword evidence="2" id="KW-0732">Signal</keyword>
<feature type="compositionally biased region" description="Low complexity" evidence="1">
    <location>
        <begin position="67"/>
        <end position="80"/>
    </location>
</feature>
<evidence type="ECO:0000313" key="4">
    <source>
        <dbReference type="Proteomes" id="UP000244810"/>
    </source>
</evidence>
<dbReference type="PROSITE" id="PS51257">
    <property type="entry name" value="PROKAR_LIPOPROTEIN"/>
    <property type="match status" value="1"/>
</dbReference>